<feature type="domain" description="DUF218" evidence="2">
    <location>
        <begin position="90"/>
        <end position="230"/>
    </location>
</feature>
<sequence length="240" mass="25473">MAHTVVRAVLGVLGLALIANAAWLAMTANRNVGMALVAASGLFFLIWAAAYRRLPRLLHVVATLLTAAMVGLAGFLGWSGTRNTVTYREDAVVVLGAAVHGSTLSPTLERRLDAALAYHALNPHALVVVTGGQGPGEDLPEGDAMRAYLVAHGVPEASVLVEDRATSTEENFAFSRRLLDATLPAGYSVAFVTSEFHVVRAERIAAASGLKATHLSCPTPWYFWPTNYLRESLALAASLL</sequence>
<accession>A0A4Q9KI23</accession>
<dbReference type="InterPro" id="IPR014729">
    <property type="entry name" value="Rossmann-like_a/b/a_fold"/>
</dbReference>
<comment type="caution">
    <text evidence="3">The sequence shown here is derived from an EMBL/GenBank/DDBJ whole genome shotgun (WGS) entry which is preliminary data.</text>
</comment>
<keyword evidence="1" id="KW-0472">Membrane</keyword>
<dbReference type="Proteomes" id="UP000291933">
    <property type="component" value="Unassembled WGS sequence"/>
</dbReference>
<evidence type="ECO:0000256" key="1">
    <source>
        <dbReference type="SAM" id="Phobius"/>
    </source>
</evidence>
<evidence type="ECO:0000313" key="4">
    <source>
        <dbReference type="Proteomes" id="UP000291933"/>
    </source>
</evidence>
<dbReference type="InterPro" id="IPR051599">
    <property type="entry name" value="Cell_Envelope_Assoc"/>
</dbReference>
<dbReference type="GO" id="GO:0043164">
    <property type="term" value="P:Gram-negative-bacterium-type cell wall biogenesis"/>
    <property type="evidence" value="ECO:0007669"/>
    <property type="project" value="TreeGrafter"/>
</dbReference>
<gene>
    <name evidence="3" type="ORF">ET996_12505</name>
</gene>
<dbReference type="GO" id="GO:0005886">
    <property type="term" value="C:plasma membrane"/>
    <property type="evidence" value="ECO:0007669"/>
    <property type="project" value="TreeGrafter"/>
</dbReference>
<dbReference type="EMBL" id="SDMR01000019">
    <property type="protein sequence ID" value="TBT93059.1"/>
    <property type="molecule type" value="Genomic_DNA"/>
</dbReference>
<dbReference type="RefSeq" id="WP_131172898.1">
    <property type="nucleotide sequence ID" value="NZ_FXTL01000020.1"/>
</dbReference>
<dbReference type="PANTHER" id="PTHR30336:SF4">
    <property type="entry name" value="ENVELOPE BIOGENESIS FACTOR ELYC"/>
    <property type="match status" value="1"/>
</dbReference>
<organism evidence="3 4">
    <name type="scientific">Propioniciclava tarda</name>
    <dbReference type="NCBI Taxonomy" id="433330"/>
    <lineage>
        <taxon>Bacteria</taxon>
        <taxon>Bacillati</taxon>
        <taxon>Actinomycetota</taxon>
        <taxon>Actinomycetes</taxon>
        <taxon>Propionibacteriales</taxon>
        <taxon>Propionibacteriaceae</taxon>
        <taxon>Propioniciclava</taxon>
    </lineage>
</organism>
<protein>
    <submittedName>
        <fullName evidence="3">YdcF family protein</fullName>
    </submittedName>
</protein>
<name>A0A4Q9KI23_PROTD</name>
<proteinExistence type="predicted"/>
<evidence type="ECO:0000259" key="2">
    <source>
        <dbReference type="Pfam" id="PF02698"/>
    </source>
</evidence>
<reference evidence="3 4" key="1">
    <citation type="submission" date="2019-01" db="EMBL/GenBank/DDBJ databases">
        <title>Lactibacter flavus gen. nov., sp. nov., a novel bacterium of the family Propionibacteriaceae isolated from raw milk and dairy products.</title>
        <authorList>
            <person name="Huptas C."/>
            <person name="Wenning M."/>
            <person name="Breitenwieser F."/>
            <person name="Doll E."/>
            <person name="Von Neubeck M."/>
            <person name="Busse H.-J."/>
            <person name="Scherer S."/>
        </authorList>
    </citation>
    <scope>NUCLEOTIDE SEQUENCE [LARGE SCALE GENOMIC DNA]</scope>
    <source>
        <strain evidence="3 4">DSM 22130</strain>
    </source>
</reference>
<dbReference type="Pfam" id="PF02698">
    <property type="entry name" value="DUF218"/>
    <property type="match status" value="1"/>
</dbReference>
<dbReference type="Gene3D" id="3.40.50.620">
    <property type="entry name" value="HUPs"/>
    <property type="match status" value="1"/>
</dbReference>
<keyword evidence="1" id="KW-0812">Transmembrane</keyword>
<dbReference type="InterPro" id="IPR003848">
    <property type="entry name" value="DUF218"/>
</dbReference>
<dbReference type="GO" id="GO:0000270">
    <property type="term" value="P:peptidoglycan metabolic process"/>
    <property type="evidence" value="ECO:0007669"/>
    <property type="project" value="TreeGrafter"/>
</dbReference>
<dbReference type="PANTHER" id="PTHR30336">
    <property type="entry name" value="INNER MEMBRANE PROTEIN, PROBABLE PERMEASE"/>
    <property type="match status" value="1"/>
</dbReference>
<dbReference type="CDD" id="cd06259">
    <property type="entry name" value="YdcF-like"/>
    <property type="match status" value="1"/>
</dbReference>
<dbReference type="AlphaFoldDB" id="A0A4Q9KI23"/>
<feature type="transmembrane region" description="Helical" evidence="1">
    <location>
        <begin position="31"/>
        <end position="50"/>
    </location>
</feature>
<feature type="transmembrane region" description="Helical" evidence="1">
    <location>
        <begin position="57"/>
        <end position="78"/>
    </location>
</feature>
<dbReference type="OrthoDB" id="9782395at2"/>
<evidence type="ECO:0000313" key="3">
    <source>
        <dbReference type="EMBL" id="TBT93059.1"/>
    </source>
</evidence>
<keyword evidence="1" id="KW-1133">Transmembrane helix</keyword>
<keyword evidence="4" id="KW-1185">Reference proteome</keyword>